<comment type="caution">
    <text evidence="9">The sequence shown here is derived from an EMBL/GenBank/DDBJ whole genome shotgun (WGS) entry which is preliminary data.</text>
</comment>
<feature type="transmembrane region" description="Helical" evidence="8">
    <location>
        <begin position="395"/>
        <end position="413"/>
    </location>
</feature>
<feature type="transmembrane region" description="Helical" evidence="8">
    <location>
        <begin position="336"/>
        <end position="358"/>
    </location>
</feature>
<dbReference type="PANTHER" id="PTHR42893">
    <property type="entry name" value="PROTEIN DETOXIFICATION 44, CHLOROPLASTIC-RELATED"/>
    <property type="match status" value="1"/>
</dbReference>
<comment type="subcellular location">
    <subcellularLocation>
        <location evidence="1">Cell membrane</location>
        <topology evidence="1">Multi-pass membrane protein</topology>
    </subcellularLocation>
</comment>
<feature type="transmembrane region" description="Helical" evidence="8">
    <location>
        <begin position="225"/>
        <end position="248"/>
    </location>
</feature>
<evidence type="ECO:0000256" key="7">
    <source>
        <dbReference type="ARBA" id="ARBA00023136"/>
    </source>
</evidence>
<dbReference type="Proteomes" id="UP000656042">
    <property type="component" value="Unassembled WGS sequence"/>
</dbReference>
<dbReference type="InterPro" id="IPR044644">
    <property type="entry name" value="DinF-like"/>
</dbReference>
<dbReference type="EMBL" id="BMMX01000008">
    <property type="protein sequence ID" value="GGK90308.1"/>
    <property type="molecule type" value="Genomic_DNA"/>
</dbReference>
<dbReference type="GO" id="GO:0042910">
    <property type="term" value="F:xenobiotic transmembrane transporter activity"/>
    <property type="evidence" value="ECO:0007669"/>
    <property type="project" value="InterPro"/>
</dbReference>
<gene>
    <name evidence="9" type="ORF">GCM10012284_25290</name>
</gene>
<keyword evidence="3" id="KW-0813">Transport</keyword>
<feature type="transmembrane region" description="Helical" evidence="8">
    <location>
        <begin position="155"/>
        <end position="177"/>
    </location>
</feature>
<sequence length="433" mass="44068">MRRIASLALPALVVLAAEPLYVLVDTAVVGHLGRVPLAAIAVGGTLLSMAVWFGTLMAYGTTGRAARRFGAGDRSAAVAEGVQASWLAFATGLVLVVVAQIAARPLTGLLAADPATADAAAGWVRIAACGAPGLLLAAAGNGWMRGVQDTRRPLLFVLGANMLSAVLCPVLVYAAGWGLTGSAVANVVAQSVSGGLFLLAVIRQAPALRPHPAIIGRQLVLGRDLLIRGAAFQACWLSATAVAARFGVPAVGAHQIALQLWFFSALVLDAVAIAAQSLVGAALGAGDGASARFVAARVTLVGGLAGVVFAVVAGAGGTVIPALFTADPAVHAQAAVVWPWFVALLPFAGVVYALDGVLIGAGDVGYMRNVTLAAALAAFLPAIWLAYALDLGLGGVWAGLGLFTLVRFVAMVWRWRTARWAVLGATRDRTVSR</sequence>
<dbReference type="InterPro" id="IPR002528">
    <property type="entry name" value="MATE_fam"/>
</dbReference>
<dbReference type="RefSeq" id="WP_189079413.1">
    <property type="nucleotide sequence ID" value="NZ_BMMX01000008.1"/>
</dbReference>
<feature type="transmembrane region" description="Helical" evidence="8">
    <location>
        <begin position="260"/>
        <end position="286"/>
    </location>
</feature>
<dbReference type="NCBIfam" id="TIGR00797">
    <property type="entry name" value="matE"/>
    <property type="match status" value="1"/>
</dbReference>
<dbReference type="CDD" id="cd13136">
    <property type="entry name" value="MATE_DinF_like"/>
    <property type="match status" value="1"/>
</dbReference>
<dbReference type="PIRSF" id="PIRSF006603">
    <property type="entry name" value="DinF"/>
    <property type="match status" value="1"/>
</dbReference>
<reference evidence="9" key="1">
    <citation type="journal article" date="2014" name="Int. J. Syst. Evol. Microbiol.">
        <title>Complete genome sequence of Corynebacterium casei LMG S-19264T (=DSM 44701T), isolated from a smear-ripened cheese.</title>
        <authorList>
            <consortium name="US DOE Joint Genome Institute (JGI-PGF)"/>
            <person name="Walter F."/>
            <person name="Albersmeier A."/>
            <person name="Kalinowski J."/>
            <person name="Ruckert C."/>
        </authorList>
    </citation>
    <scope>NUCLEOTIDE SEQUENCE</scope>
    <source>
        <strain evidence="9">CGMCC 4.7299</strain>
    </source>
</reference>
<evidence type="ECO:0000256" key="2">
    <source>
        <dbReference type="ARBA" id="ARBA00010199"/>
    </source>
</evidence>
<evidence type="ECO:0000256" key="5">
    <source>
        <dbReference type="ARBA" id="ARBA00022692"/>
    </source>
</evidence>
<feature type="transmembrane region" description="Helical" evidence="8">
    <location>
        <begin position="370"/>
        <end position="389"/>
    </location>
</feature>
<feature type="transmembrane region" description="Helical" evidence="8">
    <location>
        <begin position="183"/>
        <end position="202"/>
    </location>
</feature>
<keyword evidence="7 8" id="KW-0472">Membrane</keyword>
<organism evidence="9 10">
    <name type="scientific">Mangrovihabitans endophyticus</name>
    <dbReference type="NCBI Taxonomy" id="1751298"/>
    <lineage>
        <taxon>Bacteria</taxon>
        <taxon>Bacillati</taxon>
        <taxon>Actinomycetota</taxon>
        <taxon>Actinomycetes</taxon>
        <taxon>Micromonosporales</taxon>
        <taxon>Micromonosporaceae</taxon>
        <taxon>Mangrovihabitans</taxon>
    </lineage>
</organism>
<feature type="transmembrane region" description="Helical" evidence="8">
    <location>
        <begin position="298"/>
        <end position="324"/>
    </location>
</feature>
<evidence type="ECO:0000256" key="1">
    <source>
        <dbReference type="ARBA" id="ARBA00004651"/>
    </source>
</evidence>
<evidence type="ECO:0000313" key="10">
    <source>
        <dbReference type="Proteomes" id="UP000656042"/>
    </source>
</evidence>
<keyword evidence="10" id="KW-1185">Reference proteome</keyword>
<dbReference type="InterPro" id="IPR048279">
    <property type="entry name" value="MdtK-like"/>
</dbReference>
<feature type="transmembrane region" description="Helical" evidence="8">
    <location>
        <begin position="40"/>
        <end position="60"/>
    </location>
</feature>
<keyword evidence="5 8" id="KW-0812">Transmembrane</keyword>
<dbReference type="GO" id="GO:0005886">
    <property type="term" value="C:plasma membrane"/>
    <property type="evidence" value="ECO:0007669"/>
    <property type="project" value="UniProtKB-SubCell"/>
</dbReference>
<protein>
    <submittedName>
        <fullName evidence="9">MATE family efflux transporter</fullName>
    </submittedName>
</protein>
<feature type="transmembrane region" description="Helical" evidence="8">
    <location>
        <begin position="81"/>
        <end position="103"/>
    </location>
</feature>
<evidence type="ECO:0000313" key="9">
    <source>
        <dbReference type="EMBL" id="GGK90308.1"/>
    </source>
</evidence>
<proteinExistence type="inferred from homology"/>
<evidence type="ECO:0000256" key="6">
    <source>
        <dbReference type="ARBA" id="ARBA00022989"/>
    </source>
</evidence>
<evidence type="ECO:0000256" key="4">
    <source>
        <dbReference type="ARBA" id="ARBA00022475"/>
    </source>
</evidence>
<dbReference type="GO" id="GO:0015297">
    <property type="term" value="F:antiporter activity"/>
    <property type="evidence" value="ECO:0007669"/>
    <property type="project" value="InterPro"/>
</dbReference>
<dbReference type="Pfam" id="PF01554">
    <property type="entry name" value="MatE"/>
    <property type="match status" value="2"/>
</dbReference>
<reference evidence="9" key="2">
    <citation type="submission" date="2020-09" db="EMBL/GenBank/DDBJ databases">
        <authorList>
            <person name="Sun Q."/>
            <person name="Zhou Y."/>
        </authorList>
    </citation>
    <scope>NUCLEOTIDE SEQUENCE</scope>
    <source>
        <strain evidence="9">CGMCC 4.7299</strain>
    </source>
</reference>
<dbReference type="AlphaFoldDB" id="A0A8J3FN98"/>
<keyword evidence="6 8" id="KW-1133">Transmembrane helix</keyword>
<evidence type="ECO:0000256" key="3">
    <source>
        <dbReference type="ARBA" id="ARBA00022448"/>
    </source>
</evidence>
<comment type="similarity">
    <text evidence="2">Belongs to the multi antimicrobial extrusion (MATE) (TC 2.A.66.1) family.</text>
</comment>
<feature type="transmembrane region" description="Helical" evidence="8">
    <location>
        <begin position="123"/>
        <end position="143"/>
    </location>
</feature>
<name>A0A8J3FN98_9ACTN</name>
<dbReference type="PANTHER" id="PTHR42893:SF46">
    <property type="entry name" value="PROTEIN DETOXIFICATION 44, CHLOROPLASTIC"/>
    <property type="match status" value="1"/>
</dbReference>
<evidence type="ECO:0000256" key="8">
    <source>
        <dbReference type="SAM" id="Phobius"/>
    </source>
</evidence>
<keyword evidence="4" id="KW-1003">Cell membrane</keyword>
<accession>A0A8J3FN98</accession>